<name>A0ABQ5DH34_9ASTR</name>
<protein>
    <submittedName>
        <fullName evidence="3">Retrovirus-related pol polyprotein from transposon TNT 1-94</fullName>
    </submittedName>
</protein>
<proteinExistence type="predicted"/>
<dbReference type="PANTHER" id="PTHR42648:SF18">
    <property type="entry name" value="RETROTRANSPOSON, UNCLASSIFIED-LIKE PROTEIN"/>
    <property type="match status" value="1"/>
</dbReference>
<accession>A0ABQ5DH34</accession>
<dbReference type="InterPro" id="IPR036397">
    <property type="entry name" value="RNaseH_sf"/>
</dbReference>
<dbReference type="Proteomes" id="UP001151760">
    <property type="component" value="Unassembled WGS sequence"/>
</dbReference>
<dbReference type="PANTHER" id="PTHR42648">
    <property type="entry name" value="TRANSPOSASE, PUTATIVE-RELATED"/>
    <property type="match status" value="1"/>
</dbReference>
<sequence>MHYEQSLKNLCETSWILKMEKLENENASLEFHVQSLIKERENVKLEHQKLLDSIKKTRAQNQDLLITISELKAKLKNAEIGLGHNLFSVGQFCDGDLEVAFRSKTCYVRNLEGEDLLTGARDSNLYTIFISDMATSSPGCLISTTTSTKSWLWHRRLSHLNFGTINHLTKQYLVDGLPKFKYDKDHLCSTCEQGKSKKASLEPKLVHSTHSKLELIHMDLCGPMRDEAPEMIMKFIAQVQLSFKAQIQKIKSDNGTEFKNATLKSHYEKLGIMQQFSIARTPQQNGVVEQQNCTLVEVTRTMLIFSKALEFLWAEAISTACFTQNRSLVHTRYNKTPPIYDEYFEKRSPEVSTNSATLTTLNNEDTYLSSSIIVENNEAPPLVYSSEEQTSPILNDVADEFIQEDSTDLDGNTFITPFNPHVFEEA</sequence>
<dbReference type="PROSITE" id="PS50994">
    <property type="entry name" value="INTEGRASE"/>
    <property type="match status" value="1"/>
</dbReference>
<organism evidence="3 4">
    <name type="scientific">Tanacetum coccineum</name>
    <dbReference type="NCBI Taxonomy" id="301880"/>
    <lineage>
        <taxon>Eukaryota</taxon>
        <taxon>Viridiplantae</taxon>
        <taxon>Streptophyta</taxon>
        <taxon>Embryophyta</taxon>
        <taxon>Tracheophyta</taxon>
        <taxon>Spermatophyta</taxon>
        <taxon>Magnoliopsida</taxon>
        <taxon>eudicotyledons</taxon>
        <taxon>Gunneridae</taxon>
        <taxon>Pentapetalae</taxon>
        <taxon>asterids</taxon>
        <taxon>campanulids</taxon>
        <taxon>Asterales</taxon>
        <taxon>Asteraceae</taxon>
        <taxon>Asteroideae</taxon>
        <taxon>Anthemideae</taxon>
        <taxon>Anthemidinae</taxon>
        <taxon>Tanacetum</taxon>
    </lineage>
</organism>
<dbReference type="InterPro" id="IPR012337">
    <property type="entry name" value="RNaseH-like_sf"/>
</dbReference>
<feature type="domain" description="Integrase catalytic" evidence="2">
    <location>
        <begin position="223"/>
        <end position="345"/>
    </location>
</feature>
<dbReference type="InterPro" id="IPR025724">
    <property type="entry name" value="GAG-pre-integrase_dom"/>
</dbReference>
<evidence type="ECO:0000313" key="3">
    <source>
        <dbReference type="EMBL" id="GJT38531.1"/>
    </source>
</evidence>
<dbReference type="Pfam" id="PF13976">
    <property type="entry name" value="gag_pre-integrs"/>
    <property type="match status" value="1"/>
</dbReference>
<dbReference type="InterPro" id="IPR039537">
    <property type="entry name" value="Retrotran_Ty1/copia-like"/>
</dbReference>
<dbReference type="InterPro" id="IPR001584">
    <property type="entry name" value="Integrase_cat-core"/>
</dbReference>
<keyword evidence="1" id="KW-0175">Coiled coil</keyword>
<evidence type="ECO:0000313" key="4">
    <source>
        <dbReference type="Proteomes" id="UP001151760"/>
    </source>
</evidence>
<feature type="coiled-coil region" evidence="1">
    <location>
        <begin position="19"/>
        <end position="81"/>
    </location>
</feature>
<dbReference type="SUPFAM" id="SSF53098">
    <property type="entry name" value="Ribonuclease H-like"/>
    <property type="match status" value="1"/>
</dbReference>
<keyword evidence="4" id="KW-1185">Reference proteome</keyword>
<gene>
    <name evidence="3" type="ORF">Tco_0938396</name>
</gene>
<evidence type="ECO:0000259" key="2">
    <source>
        <dbReference type="PROSITE" id="PS50994"/>
    </source>
</evidence>
<reference evidence="3" key="2">
    <citation type="submission" date="2022-01" db="EMBL/GenBank/DDBJ databases">
        <authorList>
            <person name="Yamashiro T."/>
            <person name="Shiraishi A."/>
            <person name="Satake H."/>
            <person name="Nakayama K."/>
        </authorList>
    </citation>
    <scope>NUCLEOTIDE SEQUENCE</scope>
</reference>
<evidence type="ECO:0000256" key="1">
    <source>
        <dbReference type="SAM" id="Coils"/>
    </source>
</evidence>
<dbReference type="EMBL" id="BQNB010015310">
    <property type="protein sequence ID" value="GJT38531.1"/>
    <property type="molecule type" value="Genomic_DNA"/>
</dbReference>
<dbReference type="Gene3D" id="3.30.420.10">
    <property type="entry name" value="Ribonuclease H-like superfamily/Ribonuclease H"/>
    <property type="match status" value="1"/>
</dbReference>
<comment type="caution">
    <text evidence="3">The sequence shown here is derived from an EMBL/GenBank/DDBJ whole genome shotgun (WGS) entry which is preliminary data.</text>
</comment>
<reference evidence="3" key="1">
    <citation type="journal article" date="2022" name="Int. J. Mol. Sci.">
        <title>Draft Genome of Tanacetum Coccineum: Genomic Comparison of Closely Related Tanacetum-Family Plants.</title>
        <authorList>
            <person name="Yamashiro T."/>
            <person name="Shiraishi A."/>
            <person name="Nakayama K."/>
            <person name="Satake H."/>
        </authorList>
    </citation>
    <scope>NUCLEOTIDE SEQUENCE</scope>
</reference>